<reference evidence="5" key="2">
    <citation type="submission" date="2016-05" db="EMBL/GenBank/DDBJ databases">
        <title>Comparative analysis highlights variable genome content of wheat rusts and divergence of the mating loci.</title>
        <authorList>
            <person name="Cuomo C.A."/>
            <person name="Bakkeren G."/>
            <person name="Szabo L."/>
            <person name="Khalil H."/>
            <person name="Joly D."/>
            <person name="Goldberg J."/>
            <person name="Young S."/>
            <person name="Zeng Q."/>
            <person name="Fellers J."/>
        </authorList>
    </citation>
    <scope>NUCLEOTIDE SEQUENCE [LARGE SCALE GENOMIC DNA]</scope>
    <source>
        <strain evidence="5">1-1 BBBD Race 1</strain>
    </source>
</reference>
<dbReference type="Proteomes" id="UP000005240">
    <property type="component" value="Unassembled WGS sequence"/>
</dbReference>
<proteinExistence type="predicted"/>
<reference evidence="6 7" key="3">
    <citation type="journal article" date="2017" name="G3 (Bethesda)">
        <title>Comparative analysis highlights variable genome content of wheat rusts and divergence of the mating loci.</title>
        <authorList>
            <person name="Cuomo C.A."/>
            <person name="Bakkeren G."/>
            <person name="Khalil H.B."/>
            <person name="Panwar V."/>
            <person name="Joly D."/>
            <person name="Linning R."/>
            <person name="Sakthikumar S."/>
            <person name="Song X."/>
            <person name="Adiconis X."/>
            <person name="Fan L."/>
            <person name="Goldberg J.M."/>
            <person name="Levin J.Z."/>
            <person name="Young S."/>
            <person name="Zeng Q."/>
            <person name="Anikster Y."/>
            <person name="Bruce M."/>
            <person name="Wang M."/>
            <person name="Yin C."/>
            <person name="McCallum B."/>
            <person name="Szabo L.J."/>
            <person name="Hulbert S."/>
            <person name="Chen X."/>
            <person name="Fellers J.P."/>
        </authorList>
    </citation>
    <scope>NUCLEOTIDE SEQUENCE</scope>
    <source>
        <strain evidence="6">isolate 1-1 / race 1 (BBBD)</strain>
        <strain evidence="7">Isolate 1-1 / race 1 (BBBD)</strain>
    </source>
</reference>
<evidence type="ECO:0000256" key="1">
    <source>
        <dbReference type="ARBA" id="ARBA00004123"/>
    </source>
</evidence>
<organism evidence="5">
    <name type="scientific">Puccinia triticina (isolate 1-1 / race 1 (BBBD))</name>
    <name type="common">Brown leaf rust fungus</name>
    <dbReference type="NCBI Taxonomy" id="630390"/>
    <lineage>
        <taxon>Eukaryota</taxon>
        <taxon>Fungi</taxon>
        <taxon>Dikarya</taxon>
        <taxon>Basidiomycota</taxon>
        <taxon>Pucciniomycotina</taxon>
        <taxon>Pucciniomycetes</taxon>
        <taxon>Pucciniales</taxon>
        <taxon>Pucciniaceae</taxon>
        <taxon>Puccinia</taxon>
    </lineage>
</organism>
<evidence type="ECO:0000256" key="3">
    <source>
        <dbReference type="SAM" id="MobiDB-lite"/>
    </source>
</evidence>
<dbReference type="PANTHER" id="PTHR12585">
    <property type="entry name" value="SCC1 / RAD21 FAMILY MEMBER"/>
    <property type="match status" value="1"/>
</dbReference>
<keyword evidence="2" id="KW-0539">Nucleus</keyword>
<dbReference type="Pfam" id="PF04825">
    <property type="entry name" value="Rad21_Rec8_N"/>
    <property type="match status" value="1"/>
</dbReference>
<accession>A0A180H0X4</accession>
<dbReference type="InterPro" id="IPR039781">
    <property type="entry name" value="Rad21/Rec8-like"/>
</dbReference>
<evidence type="ECO:0000313" key="7">
    <source>
        <dbReference type="Proteomes" id="UP000005240"/>
    </source>
</evidence>
<comment type="subcellular location">
    <subcellularLocation>
        <location evidence="1">Nucleus</location>
    </subcellularLocation>
</comment>
<dbReference type="GO" id="GO:1990414">
    <property type="term" value="P:replication-born double-strand break repair via sister chromatid exchange"/>
    <property type="evidence" value="ECO:0007669"/>
    <property type="project" value="TreeGrafter"/>
</dbReference>
<name>A0A180H0X4_PUCT1</name>
<dbReference type="PANTHER" id="PTHR12585:SF72">
    <property type="entry name" value="MEIOTIC RECOMBINATION PROTEIN REC8"/>
    <property type="match status" value="1"/>
</dbReference>
<dbReference type="GO" id="GO:0007062">
    <property type="term" value="P:sister chromatid cohesion"/>
    <property type="evidence" value="ECO:0007669"/>
    <property type="project" value="InterPro"/>
</dbReference>
<keyword evidence="7" id="KW-1185">Reference proteome</keyword>
<dbReference type="EMBL" id="ADAS02000006">
    <property type="protein sequence ID" value="OAV98695.1"/>
    <property type="molecule type" value="Genomic_DNA"/>
</dbReference>
<reference evidence="6" key="4">
    <citation type="submission" date="2025-05" db="UniProtKB">
        <authorList>
            <consortium name="EnsemblFungi"/>
        </authorList>
    </citation>
    <scope>IDENTIFICATION</scope>
    <source>
        <strain evidence="6">isolate 1-1 / race 1 (BBBD)</strain>
    </source>
</reference>
<gene>
    <name evidence="5" type="ORF">PTTG_25617</name>
</gene>
<reference evidence="5" key="1">
    <citation type="submission" date="2009-11" db="EMBL/GenBank/DDBJ databases">
        <authorList>
            <consortium name="The Broad Institute Genome Sequencing Platform"/>
            <person name="Ward D."/>
            <person name="Feldgarden M."/>
            <person name="Earl A."/>
            <person name="Young S.K."/>
            <person name="Zeng Q."/>
            <person name="Koehrsen M."/>
            <person name="Alvarado L."/>
            <person name="Berlin A."/>
            <person name="Bochicchio J."/>
            <person name="Borenstein D."/>
            <person name="Chapman S.B."/>
            <person name="Chen Z."/>
            <person name="Engels R."/>
            <person name="Freedman E."/>
            <person name="Gellesch M."/>
            <person name="Goldberg J."/>
            <person name="Griggs A."/>
            <person name="Gujja S."/>
            <person name="Heilman E."/>
            <person name="Heiman D."/>
            <person name="Hepburn T."/>
            <person name="Howarth C."/>
            <person name="Jen D."/>
            <person name="Larson L."/>
            <person name="Lewis B."/>
            <person name="Mehta T."/>
            <person name="Park D."/>
            <person name="Pearson M."/>
            <person name="Roberts A."/>
            <person name="Saif S."/>
            <person name="Shea T."/>
            <person name="Shenoy N."/>
            <person name="Sisk P."/>
            <person name="Stolte C."/>
            <person name="Sykes S."/>
            <person name="Thomson T."/>
            <person name="Walk T."/>
            <person name="White J."/>
            <person name="Yandava C."/>
            <person name="Izard J."/>
            <person name="Baranova O.V."/>
            <person name="Blanton J.M."/>
            <person name="Tanner A.C."/>
            <person name="Dewhirst F.E."/>
            <person name="Haas B."/>
            <person name="Nusbaum C."/>
            <person name="Birren B."/>
        </authorList>
    </citation>
    <scope>NUCLEOTIDE SEQUENCE [LARGE SCALE GENOMIC DNA]</scope>
    <source>
        <strain evidence="5">1-1 BBBD Race 1</strain>
    </source>
</reference>
<evidence type="ECO:0000256" key="2">
    <source>
        <dbReference type="ARBA" id="ARBA00023242"/>
    </source>
</evidence>
<dbReference type="EnsemblFungi" id="PTTG_25617-t43_1">
    <property type="protein sequence ID" value="PTTG_25617-t43_1-p1"/>
    <property type="gene ID" value="PTTG_25617"/>
</dbReference>
<dbReference type="OrthoDB" id="10071381at2759"/>
<dbReference type="AlphaFoldDB" id="A0A180H0X4"/>
<feature type="domain" description="Rad21/Rec8-like protein N-terminal" evidence="4">
    <location>
        <begin position="1"/>
        <end position="111"/>
    </location>
</feature>
<evidence type="ECO:0000259" key="4">
    <source>
        <dbReference type="Pfam" id="PF04825"/>
    </source>
</evidence>
<dbReference type="InterPro" id="IPR006910">
    <property type="entry name" value="Rad21_Rec8_N"/>
</dbReference>
<dbReference type="STRING" id="630390.A0A180H0X4"/>
<evidence type="ECO:0000313" key="5">
    <source>
        <dbReference type="EMBL" id="OAV98695.1"/>
    </source>
</evidence>
<dbReference type="GO" id="GO:0003682">
    <property type="term" value="F:chromatin binding"/>
    <property type="evidence" value="ECO:0007669"/>
    <property type="project" value="TreeGrafter"/>
</dbReference>
<dbReference type="VEuPathDB" id="FungiDB:PTTG_25617"/>
<sequence length="650" mass="72619">MFFSNDLLTKRHRSGWSLYWIAAVSANFKSAVTRLSKKELLNADLSEACSTLTQPREPLALRLSSALLLGIVRVYGHRCSALHLQVQHVAQSMKKVSFLTEDENDTVQDARSRTTRSAVVLDGATHVNTGYDGHNFPRAREQDHIAELFGFEEPDPFEFDPKFRGRDIEDLYLGFGAITVGNKPTRITLTASGSNNSPRLSDPFVSKPSEISLSGNSLALGPFSNHGDDLNGLNQFSGPGFDFVDLGGEGGEINLGIIPETSVHPIVEGHRIRQPSSRFGIESEVGRGYQGRQRHTSIIGFPMSPVGIQRANGNVRESRPPEGPEHSFEFESTTQFINPHISLDDEEEQLDTLGPESLEKLISIKRKDESHPRLDRRKFIKVLVDPVTSLSAENVMSMRENYRIERLERENKYQNRRVEQLIQERAKELVYGSPSYFQASNLRELWNDCVKVPEVDASANKRAVERPGEKYQAGAGDRGLELPSSHSGQSDNRFFEDNPTLQGLEIQNQSFLNPPSNIPWLNFEQNRDQVEPFLGEQTERIDEIEEDVIGRQRAPSFESSTHRLSSSQVLPWSRQGLIAAGTAEGGYESDYGVLDSYGMDAGEASARRTSQTAEVIVALPLSRAHADLIDPSTYKIKFDCEKQLSNQAYI</sequence>
<dbReference type="GO" id="GO:0005634">
    <property type="term" value="C:nucleus"/>
    <property type="evidence" value="ECO:0007669"/>
    <property type="project" value="UniProtKB-SubCell"/>
</dbReference>
<evidence type="ECO:0000313" key="6">
    <source>
        <dbReference type="EnsemblFungi" id="PTTG_25617-t43_1-p1"/>
    </source>
</evidence>
<dbReference type="GO" id="GO:0008278">
    <property type="term" value="C:cohesin complex"/>
    <property type="evidence" value="ECO:0007669"/>
    <property type="project" value="InterPro"/>
</dbReference>
<feature type="region of interest" description="Disordered" evidence="3">
    <location>
        <begin position="461"/>
        <end position="497"/>
    </location>
</feature>
<protein>
    <submittedName>
        <fullName evidence="6">Rad21_Rec8_N domain-containing protein</fullName>
    </submittedName>
</protein>